<dbReference type="GO" id="GO:0003677">
    <property type="term" value="F:DNA binding"/>
    <property type="evidence" value="ECO:0007669"/>
    <property type="project" value="InterPro"/>
</dbReference>
<dbReference type="Gene3D" id="1.10.260.40">
    <property type="entry name" value="lambda repressor-like DNA-binding domains"/>
    <property type="match status" value="1"/>
</dbReference>
<organism evidence="2 3">
    <name type="scientific">Ktedonosporobacter rubrisoli</name>
    <dbReference type="NCBI Taxonomy" id="2509675"/>
    <lineage>
        <taxon>Bacteria</taxon>
        <taxon>Bacillati</taxon>
        <taxon>Chloroflexota</taxon>
        <taxon>Ktedonobacteria</taxon>
        <taxon>Ktedonobacterales</taxon>
        <taxon>Ktedonosporobacteraceae</taxon>
        <taxon>Ktedonosporobacter</taxon>
    </lineage>
</organism>
<feature type="domain" description="HTH cro/C1-type" evidence="1">
    <location>
        <begin position="15"/>
        <end position="87"/>
    </location>
</feature>
<sequence>MDERLVRRRLELADFLKTRRARLSPEQFGLPAFPRRRVHGLRREEVALLVGVGVSWYTWLEQGRDIHVSDQFLERLAQVLQLAKEERCHLFALARETTQVGATEEEMPPANSAYRAVLDGLSTYPAQVLDRRLNVVAWNESARRVFGDFPSFSERERNTTWFAFMHPSPRKLLVHWERTARQSMALLRARSDQHIDEEWFQSLIADLLRASPEFRAWWPEHEVSWTCQGLGELKHPRVGHLTLQPTFLCEPSRPDWQIVIHTPFAQDETEARLAALMR</sequence>
<dbReference type="InterPro" id="IPR041413">
    <property type="entry name" value="MLTR_LBD"/>
</dbReference>
<dbReference type="InterPro" id="IPR001387">
    <property type="entry name" value="Cro/C1-type_HTH"/>
</dbReference>
<keyword evidence="3" id="KW-1185">Reference proteome</keyword>
<evidence type="ECO:0000313" key="2">
    <source>
        <dbReference type="EMBL" id="QBD74991.1"/>
    </source>
</evidence>
<dbReference type="CDD" id="cd00093">
    <property type="entry name" value="HTH_XRE"/>
    <property type="match status" value="1"/>
</dbReference>
<name>A0A4V0YY50_KTERU</name>
<dbReference type="Gene3D" id="3.30.450.180">
    <property type="match status" value="1"/>
</dbReference>
<proteinExistence type="predicted"/>
<dbReference type="SUPFAM" id="SSF47413">
    <property type="entry name" value="lambda repressor-like DNA-binding domains"/>
    <property type="match status" value="1"/>
</dbReference>
<dbReference type="PANTHER" id="PTHR35010">
    <property type="entry name" value="BLL4672 PROTEIN-RELATED"/>
    <property type="match status" value="1"/>
</dbReference>
<dbReference type="PANTHER" id="PTHR35010:SF3">
    <property type="entry name" value="BLL4873 PROTEIN"/>
    <property type="match status" value="1"/>
</dbReference>
<accession>A0A4V0YY50</accession>
<dbReference type="AlphaFoldDB" id="A0A4V0YY50"/>
<dbReference type="InterPro" id="IPR010982">
    <property type="entry name" value="Lambda_DNA-bd_dom_sf"/>
</dbReference>
<protein>
    <submittedName>
        <fullName evidence="2">XRE family transcriptional regulator</fullName>
    </submittedName>
</protein>
<reference evidence="2 3" key="1">
    <citation type="submission" date="2019-01" db="EMBL/GenBank/DDBJ databases">
        <title>Ktedonosporobacter rubrisoli SCAWS-G2.</title>
        <authorList>
            <person name="Huang Y."/>
            <person name="Yan B."/>
        </authorList>
    </citation>
    <scope>NUCLEOTIDE SEQUENCE [LARGE SCALE GENOMIC DNA]</scope>
    <source>
        <strain evidence="2 3">SCAWS-G2</strain>
    </source>
</reference>
<dbReference type="OrthoDB" id="5346389at2"/>
<dbReference type="KEGG" id="kbs:EPA93_02875"/>
<dbReference type="Proteomes" id="UP000290365">
    <property type="component" value="Chromosome"/>
</dbReference>
<evidence type="ECO:0000313" key="3">
    <source>
        <dbReference type="Proteomes" id="UP000290365"/>
    </source>
</evidence>
<dbReference type="Pfam" id="PF13560">
    <property type="entry name" value="HTH_31"/>
    <property type="match status" value="1"/>
</dbReference>
<dbReference type="EMBL" id="CP035758">
    <property type="protein sequence ID" value="QBD74991.1"/>
    <property type="molecule type" value="Genomic_DNA"/>
</dbReference>
<gene>
    <name evidence="2" type="ORF">EPA93_02875</name>
</gene>
<dbReference type="Pfam" id="PF17765">
    <property type="entry name" value="MLTR_LBD"/>
    <property type="match status" value="1"/>
</dbReference>
<dbReference type="RefSeq" id="WP_129885590.1">
    <property type="nucleotide sequence ID" value="NZ_CP035758.1"/>
</dbReference>
<evidence type="ECO:0000259" key="1">
    <source>
        <dbReference type="SMART" id="SM00530"/>
    </source>
</evidence>
<dbReference type="SMART" id="SM00530">
    <property type="entry name" value="HTH_XRE"/>
    <property type="match status" value="1"/>
</dbReference>